<evidence type="ECO:0000313" key="1">
    <source>
        <dbReference type="EMBL" id="KAI4869159.1"/>
    </source>
</evidence>
<evidence type="ECO:0000313" key="2">
    <source>
        <dbReference type="Proteomes" id="UP001497700"/>
    </source>
</evidence>
<proteinExistence type="predicted"/>
<keyword evidence="2" id="KW-1185">Reference proteome</keyword>
<accession>A0ACB9ZDA9</accession>
<organism evidence="1 2">
    <name type="scientific">Hypoxylon rubiginosum</name>
    <dbReference type="NCBI Taxonomy" id="110542"/>
    <lineage>
        <taxon>Eukaryota</taxon>
        <taxon>Fungi</taxon>
        <taxon>Dikarya</taxon>
        <taxon>Ascomycota</taxon>
        <taxon>Pezizomycotina</taxon>
        <taxon>Sordariomycetes</taxon>
        <taxon>Xylariomycetidae</taxon>
        <taxon>Xylariales</taxon>
        <taxon>Hypoxylaceae</taxon>
        <taxon>Hypoxylon</taxon>
    </lineage>
</organism>
<sequence>MDATEASLACDVISFARKHTYYYRHLYQSILDDESFLEDLPITDLEDYWKMARADLANVLTTPLVGGRILCTGGSTSHLESIHLTLDETHNHSKAKALIWGSTLDLSEGDRLASLATTSDLHTGFWDTVNMYTGVMVPVKSIQILISNEQPLENIAAAVERFRPSILIGPPFDIVHLAEYFGTSDTVLLSVRAILYLGHSLPKRLHSSWHGVFPKAKLFPLMYSTKLDIGPVGLPAPITTCENCDVDPTYSVAHEIAILEIVTDDGTIIKQPGVKGNVIITHLLRRLQPIIRYPVGDVAEWVDYESRTFKYKGRVPAKIKLAEATLDISLVKEVVNNALGTNVDGRFQCVLCCEDSRPKLIIRLAYPIPHNPGQLRHNIESAIWKVSPGWKHDRLAGAILSIRLEWVDADELDHDESSGKVKELVDER</sequence>
<comment type="caution">
    <text evidence="1">The sequence shown here is derived from an EMBL/GenBank/DDBJ whole genome shotgun (WGS) entry which is preliminary data.</text>
</comment>
<reference evidence="1 2" key="1">
    <citation type="journal article" date="2022" name="New Phytol.">
        <title>Ecological generalism drives hyperdiversity of secondary metabolite gene clusters in xylarialean endophytes.</title>
        <authorList>
            <person name="Franco M.E.E."/>
            <person name="Wisecaver J.H."/>
            <person name="Arnold A.E."/>
            <person name="Ju Y.M."/>
            <person name="Slot J.C."/>
            <person name="Ahrendt S."/>
            <person name="Moore L.P."/>
            <person name="Eastman K.E."/>
            <person name="Scott K."/>
            <person name="Konkel Z."/>
            <person name="Mondo S.J."/>
            <person name="Kuo A."/>
            <person name="Hayes R.D."/>
            <person name="Haridas S."/>
            <person name="Andreopoulos B."/>
            <person name="Riley R."/>
            <person name="LaButti K."/>
            <person name="Pangilinan J."/>
            <person name="Lipzen A."/>
            <person name="Amirebrahimi M."/>
            <person name="Yan J."/>
            <person name="Adam C."/>
            <person name="Keymanesh K."/>
            <person name="Ng V."/>
            <person name="Louie K."/>
            <person name="Northen T."/>
            <person name="Drula E."/>
            <person name="Henrissat B."/>
            <person name="Hsieh H.M."/>
            <person name="Youens-Clark K."/>
            <person name="Lutzoni F."/>
            <person name="Miadlikowska J."/>
            <person name="Eastwood D.C."/>
            <person name="Hamelin R.C."/>
            <person name="Grigoriev I.V."/>
            <person name="U'Ren J.M."/>
        </authorList>
    </citation>
    <scope>NUCLEOTIDE SEQUENCE [LARGE SCALE GENOMIC DNA]</scope>
    <source>
        <strain evidence="1 2">CBS 119005</strain>
    </source>
</reference>
<name>A0ACB9ZDA9_9PEZI</name>
<protein>
    <submittedName>
        <fullName evidence="1">Uncharacterized protein</fullName>
    </submittedName>
</protein>
<dbReference type="Proteomes" id="UP001497700">
    <property type="component" value="Unassembled WGS sequence"/>
</dbReference>
<dbReference type="EMBL" id="MU393432">
    <property type="protein sequence ID" value="KAI4869159.1"/>
    <property type="molecule type" value="Genomic_DNA"/>
</dbReference>
<gene>
    <name evidence="1" type="ORF">F4820DRAFT_43172</name>
</gene>